<feature type="chain" id="PRO_5040901734" evidence="1">
    <location>
        <begin position="24"/>
        <end position="1125"/>
    </location>
</feature>
<dbReference type="InterPro" id="IPR018711">
    <property type="entry name" value="NAGPA"/>
</dbReference>
<dbReference type="RefSeq" id="WP_285970943.1">
    <property type="nucleotide sequence ID" value="NZ_CP127294.1"/>
</dbReference>
<dbReference type="PANTHER" id="PTHR40446">
    <property type="entry name" value="N-ACETYLGLUCOSAMINE-1-PHOSPHODIESTER ALPHA-N-ACETYLGLUCOSAMINIDASE"/>
    <property type="match status" value="1"/>
</dbReference>
<dbReference type="Pfam" id="PF02368">
    <property type="entry name" value="Big_2"/>
    <property type="match status" value="1"/>
</dbReference>
<protein>
    <submittedName>
        <fullName evidence="3">Phosphodiester glycosidase family protein</fullName>
    </submittedName>
</protein>
<dbReference type="Gene3D" id="2.60.40.1080">
    <property type="match status" value="2"/>
</dbReference>
<dbReference type="InterPro" id="IPR004843">
    <property type="entry name" value="Calcineurin-like_PHP"/>
</dbReference>
<evidence type="ECO:0000313" key="3">
    <source>
        <dbReference type="EMBL" id="WIX80312.1"/>
    </source>
</evidence>
<keyword evidence="4" id="KW-1185">Reference proteome</keyword>
<proteinExistence type="predicted"/>
<dbReference type="Pfam" id="PF09992">
    <property type="entry name" value="NAGPA"/>
    <property type="match status" value="1"/>
</dbReference>
<keyword evidence="1" id="KW-0732">Signal</keyword>
<dbReference type="GO" id="GO:0016798">
    <property type="term" value="F:hydrolase activity, acting on glycosyl bonds"/>
    <property type="evidence" value="ECO:0007669"/>
    <property type="project" value="UniProtKB-KW"/>
</dbReference>
<dbReference type="Proteomes" id="UP001236014">
    <property type="component" value="Chromosome"/>
</dbReference>
<dbReference type="EMBL" id="CP127294">
    <property type="protein sequence ID" value="WIX80312.1"/>
    <property type="molecule type" value="Genomic_DNA"/>
</dbReference>
<keyword evidence="3" id="KW-0326">Glycosidase</keyword>
<organism evidence="3 4">
    <name type="scientific">Amycolatopsis carbonis</name>
    <dbReference type="NCBI Taxonomy" id="715471"/>
    <lineage>
        <taxon>Bacteria</taxon>
        <taxon>Bacillati</taxon>
        <taxon>Actinomycetota</taxon>
        <taxon>Actinomycetes</taxon>
        <taxon>Pseudonocardiales</taxon>
        <taxon>Pseudonocardiaceae</taxon>
        <taxon>Amycolatopsis</taxon>
    </lineage>
</organism>
<dbReference type="Gene3D" id="3.60.21.10">
    <property type="match status" value="1"/>
</dbReference>
<dbReference type="SUPFAM" id="SSF49373">
    <property type="entry name" value="Invasin/intimin cell-adhesion fragments"/>
    <property type="match status" value="1"/>
</dbReference>
<dbReference type="Pfam" id="PF00149">
    <property type="entry name" value="Metallophos"/>
    <property type="match status" value="1"/>
</dbReference>
<dbReference type="InterPro" id="IPR008964">
    <property type="entry name" value="Invasin/intimin_cell_adhesion"/>
</dbReference>
<dbReference type="InterPro" id="IPR029052">
    <property type="entry name" value="Metallo-depent_PP-like"/>
</dbReference>
<evidence type="ECO:0000259" key="2">
    <source>
        <dbReference type="SMART" id="SM00635"/>
    </source>
</evidence>
<feature type="domain" description="BIG2" evidence="2">
    <location>
        <begin position="1033"/>
        <end position="1122"/>
    </location>
</feature>
<evidence type="ECO:0000313" key="4">
    <source>
        <dbReference type="Proteomes" id="UP001236014"/>
    </source>
</evidence>
<dbReference type="PANTHER" id="PTHR40446:SF2">
    <property type="entry name" value="N-ACETYLGLUCOSAMINE-1-PHOSPHODIESTER ALPHA-N-ACETYLGLUCOSAMINIDASE"/>
    <property type="match status" value="1"/>
</dbReference>
<name>A0A9Y2IIC3_9PSEU</name>
<gene>
    <name evidence="3" type="ORF">QRX50_05890</name>
</gene>
<reference evidence="3 4" key="1">
    <citation type="submission" date="2023-06" db="EMBL/GenBank/DDBJ databases">
        <authorList>
            <person name="Oyuntsetseg B."/>
            <person name="Kim S.B."/>
        </authorList>
    </citation>
    <scope>NUCLEOTIDE SEQUENCE [LARGE SCALE GENOMIC DNA]</scope>
    <source>
        <strain evidence="3 4">2-15</strain>
    </source>
</reference>
<dbReference type="AlphaFoldDB" id="A0A9Y2IIC3"/>
<feature type="signal peptide" evidence="1">
    <location>
        <begin position="1"/>
        <end position="23"/>
    </location>
</feature>
<dbReference type="SMART" id="SM00635">
    <property type="entry name" value="BID_2"/>
    <property type="match status" value="2"/>
</dbReference>
<keyword evidence="3" id="KW-0378">Hydrolase</keyword>
<evidence type="ECO:0000256" key="1">
    <source>
        <dbReference type="SAM" id="SignalP"/>
    </source>
</evidence>
<sequence length="1125" mass="114617">MKRSRRSSAVVAALLAGSVVTFGATGTAEAAAPKPWLPATPANWSLVVDQTKTTPVTVTRGVTQYSETYDTVGGRQRTQVLDVNLADPNVRLGVVEAGDVITNPADETVGSMAARTHAVAGVNGDFFEINASGRPLGGVITNGKLLKSPRPNFNAQLGVRADGTMVLGPQTFSGSVKDGAASTPLTSVNVVNDVASGGITEITPDLGSATALPASTLVLGHETKAGTFVVDSVQTGVTAAPALPKGQLGLLGGGAGGTWLSTTVHSGDSVSVTADTGGLKQLLSGSTMLVKDGAVYNDPTGNPPGGVNPETVVGVSKDGKHTIIATLDGRLGASAALGVTPAQVAGYMVAHGAYNAVLFDGGGSTEMVARKPGDPAVSVMNSPSDGHERPVANGLFLYSTEQAPGFARSMVVNGNKGVDTVPGATVPVPAFGLDSLGNPALEKASVQVVPSTLGSWKDGQFTAGHAGIGVLIARAGIAVSVQPLRVVDRLGSLQISPTDPDLNNGGTQTFTLSGSTSTGTAVAIPAAAASWSVSDATLGSVDKSGVFTADAVNSGLEKVTAKVGGATATATVAIGSVSQELNDFSDPSAWSLRNTTGQPATMVAAPGVVPPGSTASASTQLTYTMPAGSGVKQLVLSPKSTITAGANAGGQNPTGIGVWVKGDGTGIQLAESYIGIDGATTTLYPTTVTWKDWRLAIATLPPGLNFPLRISFVGFLTINPSQTTSGTLNVSGLQALYSPRPLVAPPYQAIPQNPSWLKFSENAADFSRSGSTMLLGDDAHMVASDPGSASSNVMDTIKGRLPTLPSQARPSSVQALGDMSDDGALADLQYAQQKIAALGVPYHDVVGNHEISQGVLPENGNFAQVFGATHYQYKAGDAQVIVTDNAHGSLQSSDAFQSPAEAQYPWLVKQLTDASSQTVLVTTHMPAYDPHPVANSQFSDRWEARMYVRLVQRYQQTHPDKHVVMLYGHARGFADQVIDPLGNPTSPAAGGVPQLTIADLGMPAYAPSDEGGIYHFVLLHTARGDVQFSVEPVLSSIAVTVPSASLRVGASVSASATGAEVGGDNLPAAKMPIADPASHVWSSSDSRVASVDAKTGEITARRAGTVTISVTSGGVTGSAQLAVTR</sequence>
<dbReference type="InterPro" id="IPR003343">
    <property type="entry name" value="Big_2"/>
</dbReference>
<dbReference type="SUPFAM" id="SSF56300">
    <property type="entry name" value="Metallo-dependent phosphatases"/>
    <property type="match status" value="1"/>
</dbReference>
<dbReference type="KEGG" id="acab:QRX50_05890"/>
<feature type="domain" description="BIG2" evidence="2">
    <location>
        <begin position="489"/>
        <end position="573"/>
    </location>
</feature>
<accession>A0A9Y2IIC3</accession>